<protein>
    <submittedName>
        <fullName evidence="2">Transglutaminase-like putative cysteine protease</fullName>
    </submittedName>
</protein>
<dbReference type="Gene3D" id="3.10.620.30">
    <property type="match status" value="1"/>
</dbReference>
<dbReference type="Pfam" id="PF08379">
    <property type="entry name" value="Bact_transglu_N"/>
    <property type="match status" value="1"/>
</dbReference>
<organism evidence="2 3">
    <name type="scientific">Prosthecobacter fusiformis</name>
    <dbReference type="NCBI Taxonomy" id="48464"/>
    <lineage>
        <taxon>Bacteria</taxon>
        <taxon>Pseudomonadati</taxon>
        <taxon>Verrucomicrobiota</taxon>
        <taxon>Verrucomicrobiia</taxon>
        <taxon>Verrucomicrobiales</taxon>
        <taxon>Verrucomicrobiaceae</taxon>
        <taxon>Prosthecobacter</taxon>
    </lineage>
</organism>
<dbReference type="AlphaFoldDB" id="A0A4R7SPX2"/>
<dbReference type="EMBL" id="SOCA01000001">
    <property type="protein sequence ID" value="TDU81270.1"/>
    <property type="molecule type" value="Genomic_DNA"/>
</dbReference>
<gene>
    <name evidence="2" type="ORF">EI77_00573</name>
</gene>
<evidence type="ECO:0000313" key="2">
    <source>
        <dbReference type="EMBL" id="TDU81270.1"/>
    </source>
</evidence>
<sequence>MMRPRESHSLRLEKCAFTISIPHRLRWIRELHENNIGHIDFTEHASELVIEAEFILDVIESNPFNFVIDPEAAEYPFSYEAELYTELHALSRNIYERDVDLIRDWLHPVWHPGKRLGTLELLQQLNTHIYSTLKYQRRLEKGVQSPAETLEKKSGSCRDFATLFMEACRYLGIASRFVSGYMYSPDINGRMSMHGWAEVYLPGAGWIGFDPSWGILASSHYFPVAVSRYSENVPPISGTYTGTRRDFLRTDVDLYVTRLSAYLLT</sequence>
<feature type="domain" description="Transglutaminase-like" evidence="1">
    <location>
        <begin position="149"/>
        <end position="213"/>
    </location>
</feature>
<reference evidence="2 3" key="1">
    <citation type="submission" date="2019-03" db="EMBL/GenBank/DDBJ databases">
        <title>Genomic Encyclopedia of Archaeal and Bacterial Type Strains, Phase II (KMG-II): from individual species to whole genera.</title>
        <authorList>
            <person name="Goeker M."/>
        </authorList>
    </citation>
    <scope>NUCLEOTIDE SEQUENCE [LARGE SCALE GENOMIC DNA]</scope>
    <source>
        <strain evidence="2 3">ATCC 25309</strain>
    </source>
</reference>
<evidence type="ECO:0000259" key="1">
    <source>
        <dbReference type="SMART" id="SM00460"/>
    </source>
</evidence>
<name>A0A4R7SPX2_9BACT</name>
<dbReference type="InterPro" id="IPR038765">
    <property type="entry name" value="Papain-like_cys_pep_sf"/>
</dbReference>
<accession>A0A4R7SPX2</accession>
<dbReference type="GO" id="GO:0006508">
    <property type="term" value="P:proteolysis"/>
    <property type="evidence" value="ECO:0007669"/>
    <property type="project" value="UniProtKB-KW"/>
</dbReference>
<dbReference type="SUPFAM" id="SSF54001">
    <property type="entry name" value="Cysteine proteinases"/>
    <property type="match status" value="1"/>
</dbReference>
<comment type="caution">
    <text evidence="2">The sequence shown here is derived from an EMBL/GenBank/DDBJ whole genome shotgun (WGS) entry which is preliminary data.</text>
</comment>
<keyword evidence="2" id="KW-0378">Hydrolase</keyword>
<dbReference type="Proteomes" id="UP000295662">
    <property type="component" value="Unassembled WGS sequence"/>
</dbReference>
<dbReference type="PANTHER" id="PTHR33490:SF1">
    <property type="entry name" value="SLL1233 PROTEIN"/>
    <property type="match status" value="1"/>
</dbReference>
<dbReference type="InterPro" id="IPR002931">
    <property type="entry name" value="Transglutaminase-like"/>
</dbReference>
<dbReference type="PANTHER" id="PTHR33490">
    <property type="entry name" value="BLR5614 PROTEIN-RELATED"/>
    <property type="match status" value="1"/>
</dbReference>
<evidence type="ECO:0000313" key="3">
    <source>
        <dbReference type="Proteomes" id="UP000295662"/>
    </source>
</evidence>
<dbReference type="Pfam" id="PF01841">
    <property type="entry name" value="Transglut_core"/>
    <property type="match status" value="1"/>
</dbReference>
<dbReference type="SMART" id="SM00460">
    <property type="entry name" value="TGc"/>
    <property type="match status" value="1"/>
</dbReference>
<keyword evidence="2" id="KW-0645">Protease</keyword>
<keyword evidence="3" id="KW-1185">Reference proteome</keyword>
<proteinExistence type="predicted"/>
<dbReference type="GO" id="GO:0008233">
    <property type="term" value="F:peptidase activity"/>
    <property type="evidence" value="ECO:0007669"/>
    <property type="project" value="UniProtKB-KW"/>
</dbReference>
<dbReference type="InterPro" id="IPR013589">
    <property type="entry name" value="Bac_transglu_N"/>
</dbReference>